<organism evidence="4">
    <name type="scientific">Tanacetum cinerariifolium</name>
    <name type="common">Dalmatian daisy</name>
    <name type="synonym">Chrysanthemum cinerariifolium</name>
    <dbReference type="NCBI Taxonomy" id="118510"/>
    <lineage>
        <taxon>Eukaryota</taxon>
        <taxon>Viridiplantae</taxon>
        <taxon>Streptophyta</taxon>
        <taxon>Embryophyta</taxon>
        <taxon>Tracheophyta</taxon>
        <taxon>Spermatophyta</taxon>
        <taxon>Magnoliopsida</taxon>
        <taxon>eudicotyledons</taxon>
        <taxon>Gunneridae</taxon>
        <taxon>Pentapetalae</taxon>
        <taxon>asterids</taxon>
        <taxon>campanulids</taxon>
        <taxon>Asterales</taxon>
        <taxon>Asteraceae</taxon>
        <taxon>Asteroideae</taxon>
        <taxon>Anthemideae</taxon>
        <taxon>Anthemidinae</taxon>
        <taxon>Tanacetum</taxon>
    </lineage>
</organism>
<dbReference type="GO" id="GO:0003743">
    <property type="term" value="F:translation initiation factor activity"/>
    <property type="evidence" value="ECO:0007669"/>
    <property type="project" value="UniProtKB-KW"/>
</dbReference>
<protein>
    <submittedName>
        <fullName evidence="4">Eukaryotic translation initiation factor 3 subunit B</fullName>
    </submittedName>
</protein>
<dbReference type="PANTHER" id="PTHR11439:SF489">
    <property type="entry name" value="RNA-DIRECTED DNA POLYMERASE"/>
    <property type="match status" value="1"/>
</dbReference>
<dbReference type="AlphaFoldDB" id="A0A699I7C4"/>
<dbReference type="InterPro" id="IPR041588">
    <property type="entry name" value="Integrase_H2C2"/>
</dbReference>
<feature type="region of interest" description="Disordered" evidence="1">
    <location>
        <begin position="1"/>
        <end position="20"/>
    </location>
</feature>
<keyword evidence="4" id="KW-0648">Protein biosynthesis</keyword>
<proteinExistence type="predicted"/>
<sequence length="420" mass="48241">VLGLLGNGGGSRGEDVGRVEKEQGRGERCCRAWQEKRVRGEHTWTSDDSLKKTCEGLQNKTLTTTKYEWVSGQFMVLLWEDTQGSMLLLKGPMHFFYLKGLRKMVKQWIRKCDVCQRNKLDLSSYSVLLEPLPIPQRIWKETFMDFINSLPMPQGPCKLEKRLFNCSSLISKKAQDMMKSKADKGRSEREFKEGDWVYLKLQPYRQLTIRQDKQNKLSIKFFGHFQVIKNIGAVAYKLQLPSHAMIHTVFHVSQLKSCHSDVNEMDQFPQCDAEGLIVATSFKLLGKRIAKQGNRAVAGLSLSQRKYCLKLLNEFGILGCKPTSTPIEVNQNKANVKIMNKDYFPLAMHDPLHSDLKLAFRVLRYLKYAPGKGVFYKKGDNFELFVYVYSDWAKCTATRRSVTKFAVFLGSSLVSWKSEK</sequence>
<dbReference type="Pfam" id="PF17921">
    <property type="entry name" value="Integrase_H2C2"/>
    <property type="match status" value="1"/>
</dbReference>
<feature type="non-terminal residue" evidence="4">
    <location>
        <position position="1"/>
    </location>
</feature>
<evidence type="ECO:0000313" key="4">
    <source>
        <dbReference type="EMBL" id="GEZ14581.1"/>
    </source>
</evidence>
<feature type="domain" description="Tf2-1-like SH3-like" evidence="3">
    <location>
        <begin position="194"/>
        <end position="259"/>
    </location>
</feature>
<keyword evidence="4" id="KW-0396">Initiation factor</keyword>
<gene>
    <name evidence="4" type="ORF">Tci_486554</name>
</gene>
<name>A0A699I7C4_TANCI</name>
<evidence type="ECO:0000256" key="1">
    <source>
        <dbReference type="SAM" id="MobiDB-lite"/>
    </source>
</evidence>
<evidence type="ECO:0000259" key="3">
    <source>
        <dbReference type="Pfam" id="PF24626"/>
    </source>
</evidence>
<feature type="compositionally biased region" description="Gly residues" evidence="1">
    <location>
        <begin position="1"/>
        <end position="11"/>
    </location>
</feature>
<accession>A0A699I7C4</accession>
<dbReference type="InterPro" id="IPR056924">
    <property type="entry name" value="SH3_Tf2-1"/>
</dbReference>
<dbReference type="PANTHER" id="PTHR11439">
    <property type="entry name" value="GAG-POL-RELATED RETROTRANSPOSON"/>
    <property type="match status" value="1"/>
</dbReference>
<comment type="caution">
    <text evidence="4">The sequence shown here is derived from an EMBL/GenBank/DDBJ whole genome shotgun (WGS) entry which is preliminary data.</text>
</comment>
<reference evidence="4" key="1">
    <citation type="journal article" date="2019" name="Sci. Rep.">
        <title>Draft genome of Tanacetum cinerariifolium, the natural source of mosquito coil.</title>
        <authorList>
            <person name="Yamashiro T."/>
            <person name="Shiraishi A."/>
            <person name="Satake H."/>
            <person name="Nakayama K."/>
        </authorList>
    </citation>
    <scope>NUCLEOTIDE SEQUENCE</scope>
</reference>
<dbReference type="Pfam" id="PF24626">
    <property type="entry name" value="SH3_Tf2-1"/>
    <property type="match status" value="1"/>
</dbReference>
<evidence type="ECO:0000259" key="2">
    <source>
        <dbReference type="Pfam" id="PF17921"/>
    </source>
</evidence>
<feature type="domain" description="Integrase zinc-binding" evidence="2">
    <location>
        <begin position="95"/>
        <end position="119"/>
    </location>
</feature>
<dbReference type="EMBL" id="BKCJ010245663">
    <property type="protein sequence ID" value="GEZ14581.1"/>
    <property type="molecule type" value="Genomic_DNA"/>
</dbReference>